<evidence type="ECO:0000313" key="2">
    <source>
        <dbReference type="EMBL" id="KAK6984944.1"/>
    </source>
</evidence>
<sequence length="227" mass="25057">MRAHTRRSTKPQHSSPYTSPSPSPSPASQTSHRGRDPSDLFIPSAASFSSPHLDHATTRQANPASLFRKTGANLRNMRVRVPGGIHPPSFPHPYQHPMNSKPLATPSPPPPHPHPHPNSPLILHRIRATTRRSSIFNRPTPYRNPTFLRPIRWTTTSARYSLHSATDHAIHKRTPGTLFLRPSSSKPSSQLPPSLPSPNSTPTAFVFLRQENLAVIPAVLLADKAPH</sequence>
<evidence type="ECO:0000256" key="1">
    <source>
        <dbReference type="SAM" id="MobiDB-lite"/>
    </source>
</evidence>
<accession>A0AAV9ZL75</accession>
<dbReference type="Proteomes" id="UP001362999">
    <property type="component" value="Unassembled WGS sequence"/>
</dbReference>
<proteinExistence type="predicted"/>
<feature type="compositionally biased region" description="Pro residues" evidence="1">
    <location>
        <begin position="105"/>
        <end position="118"/>
    </location>
</feature>
<protein>
    <submittedName>
        <fullName evidence="2">Uncharacterized protein</fullName>
    </submittedName>
</protein>
<evidence type="ECO:0000313" key="3">
    <source>
        <dbReference type="Proteomes" id="UP001362999"/>
    </source>
</evidence>
<feature type="region of interest" description="Disordered" evidence="1">
    <location>
        <begin position="1"/>
        <end position="119"/>
    </location>
</feature>
<organism evidence="2 3">
    <name type="scientific">Favolaschia claudopus</name>
    <dbReference type="NCBI Taxonomy" id="2862362"/>
    <lineage>
        <taxon>Eukaryota</taxon>
        <taxon>Fungi</taxon>
        <taxon>Dikarya</taxon>
        <taxon>Basidiomycota</taxon>
        <taxon>Agaricomycotina</taxon>
        <taxon>Agaricomycetes</taxon>
        <taxon>Agaricomycetidae</taxon>
        <taxon>Agaricales</taxon>
        <taxon>Marasmiineae</taxon>
        <taxon>Mycenaceae</taxon>
        <taxon>Favolaschia</taxon>
    </lineage>
</organism>
<dbReference type="EMBL" id="JAWWNJ010000133">
    <property type="protein sequence ID" value="KAK6984944.1"/>
    <property type="molecule type" value="Genomic_DNA"/>
</dbReference>
<dbReference type="AlphaFoldDB" id="A0AAV9ZL75"/>
<reference evidence="2 3" key="1">
    <citation type="journal article" date="2024" name="J Genomics">
        <title>Draft genome sequencing and assembly of Favolaschia claudopus CIRM-BRFM 2984 isolated from oak limbs.</title>
        <authorList>
            <person name="Navarro D."/>
            <person name="Drula E."/>
            <person name="Chaduli D."/>
            <person name="Cazenave R."/>
            <person name="Ahrendt S."/>
            <person name="Wang J."/>
            <person name="Lipzen A."/>
            <person name="Daum C."/>
            <person name="Barry K."/>
            <person name="Grigoriev I.V."/>
            <person name="Favel A."/>
            <person name="Rosso M.N."/>
            <person name="Martin F."/>
        </authorList>
    </citation>
    <scope>NUCLEOTIDE SEQUENCE [LARGE SCALE GENOMIC DNA]</scope>
    <source>
        <strain evidence="2 3">CIRM-BRFM 2984</strain>
    </source>
</reference>
<comment type="caution">
    <text evidence="2">The sequence shown here is derived from an EMBL/GenBank/DDBJ whole genome shotgun (WGS) entry which is preliminary data.</text>
</comment>
<gene>
    <name evidence="2" type="ORF">R3P38DRAFT_3450920</name>
</gene>
<name>A0AAV9ZL75_9AGAR</name>
<feature type="compositionally biased region" description="Basic residues" evidence="1">
    <location>
        <begin position="1"/>
        <end position="10"/>
    </location>
</feature>
<keyword evidence="3" id="KW-1185">Reference proteome</keyword>